<evidence type="ECO:0000313" key="1">
    <source>
        <dbReference type="EMBL" id="QGQ96140.1"/>
    </source>
</evidence>
<accession>A0A6B8RIQ4</accession>
<dbReference type="Proteomes" id="UP000426246">
    <property type="component" value="Chromosome"/>
</dbReference>
<gene>
    <name evidence="1" type="ORF">EHS13_15280</name>
</gene>
<dbReference type="EMBL" id="CP034235">
    <property type="protein sequence ID" value="QGQ96140.1"/>
    <property type="molecule type" value="Genomic_DNA"/>
</dbReference>
<evidence type="ECO:0008006" key="3">
    <source>
        <dbReference type="Google" id="ProtNLM"/>
    </source>
</evidence>
<dbReference type="RefSeq" id="WP_155701178.1">
    <property type="nucleotide sequence ID" value="NZ_CP034235.1"/>
</dbReference>
<proteinExistence type="predicted"/>
<dbReference type="KEGG" id="ppsc:EHS13_15280"/>
<keyword evidence="2" id="KW-1185">Reference proteome</keyword>
<sequence>MLEKYVGRIVEIIYVDKHKKITQRLIEVRFIEGDMVKAYCLKQKAPRVFKLASILAVWPISRAKSG</sequence>
<reference evidence="2" key="1">
    <citation type="submission" date="2018-11" db="EMBL/GenBank/DDBJ databases">
        <title>Complete genome sequence of Paenibacillus sp. ML311-T8.</title>
        <authorList>
            <person name="Nam Y.-D."/>
            <person name="Kang J."/>
            <person name="Chung W.-H."/>
            <person name="Park Y.S."/>
        </authorList>
    </citation>
    <scope>NUCLEOTIDE SEQUENCE [LARGE SCALE GENOMIC DNA]</scope>
    <source>
        <strain evidence="2">ML311-T8</strain>
    </source>
</reference>
<evidence type="ECO:0000313" key="2">
    <source>
        <dbReference type="Proteomes" id="UP000426246"/>
    </source>
</evidence>
<name>A0A6B8RIQ4_9BACL</name>
<organism evidence="1 2">
    <name type="scientific">Paenibacillus psychroresistens</name>
    <dbReference type="NCBI Taxonomy" id="1778678"/>
    <lineage>
        <taxon>Bacteria</taxon>
        <taxon>Bacillati</taxon>
        <taxon>Bacillota</taxon>
        <taxon>Bacilli</taxon>
        <taxon>Bacillales</taxon>
        <taxon>Paenibacillaceae</taxon>
        <taxon>Paenibacillus</taxon>
    </lineage>
</organism>
<protein>
    <recommendedName>
        <fullName evidence="3">WYL domain-containing protein</fullName>
    </recommendedName>
</protein>
<dbReference type="AlphaFoldDB" id="A0A6B8RIQ4"/>
<dbReference type="OrthoDB" id="2991134at2"/>